<evidence type="ECO:0000313" key="2">
    <source>
        <dbReference type="EMBL" id="KLO20093.1"/>
    </source>
</evidence>
<dbReference type="Gene3D" id="3.90.25.10">
    <property type="entry name" value="UDP-galactose 4-epimerase, domain 1"/>
    <property type="match status" value="1"/>
</dbReference>
<dbReference type="AlphaFoldDB" id="A0A0H2SED8"/>
<protein>
    <submittedName>
        <fullName evidence="2">NAD(P)-binding protein</fullName>
    </submittedName>
</protein>
<dbReference type="OrthoDB" id="419598at2759"/>
<keyword evidence="3" id="KW-1185">Reference proteome</keyword>
<organism evidence="2 3">
    <name type="scientific">Schizopora paradoxa</name>
    <dbReference type="NCBI Taxonomy" id="27342"/>
    <lineage>
        <taxon>Eukaryota</taxon>
        <taxon>Fungi</taxon>
        <taxon>Dikarya</taxon>
        <taxon>Basidiomycota</taxon>
        <taxon>Agaricomycotina</taxon>
        <taxon>Agaricomycetes</taxon>
        <taxon>Hymenochaetales</taxon>
        <taxon>Schizoporaceae</taxon>
        <taxon>Schizopora</taxon>
    </lineage>
</organism>
<dbReference type="InterPro" id="IPR052718">
    <property type="entry name" value="NmrA-type_oxidoreductase"/>
</dbReference>
<evidence type="ECO:0000313" key="3">
    <source>
        <dbReference type="Proteomes" id="UP000053477"/>
    </source>
</evidence>
<dbReference type="SUPFAM" id="SSF51735">
    <property type="entry name" value="NAD(P)-binding Rossmann-fold domains"/>
    <property type="match status" value="1"/>
</dbReference>
<feature type="domain" description="NAD(P)-binding" evidence="1">
    <location>
        <begin position="10"/>
        <end position="151"/>
    </location>
</feature>
<dbReference type="Proteomes" id="UP000053477">
    <property type="component" value="Unassembled WGS sequence"/>
</dbReference>
<reference evidence="2 3" key="1">
    <citation type="submission" date="2015-04" db="EMBL/GenBank/DDBJ databases">
        <title>Complete genome sequence of Schizopora paradoxa KUC8140, a cosmopolitan wood degrader in East Asia.</title>
        <authorList>
            <consortium name="DOE Joint Genome Institute"/>
            <person name="Min B."/>
            <person name="Park H."/>
            <person name="Jang Y."/>
            <person name="Kim J.-J."/>
            <person name="Kim K.H."/>
            <person name="Pangilinan J."/>
            <person name="Lipzen A."/>
            <person name="Riley R."/>
            <person name="Grigoriev I.V."/>
            <person name="Spatafora J.W."/>
            <person name="Choi I.-G."/>
        </authorList>
    </citation>
    <scope>NUCLEOTIDE SEQUENCE [LARGE SCALE GENOMIC DNA]</scope>
    <source>
        <strain evidence="2 3">KUC8140</strain>
    </source>
</reference>
<dbReference type="Pfam" id="PF13460">
    <property type="entry name" value="NAD_binding_10"/>
    <property type="match status" value="1"/>
</dbReference>
<dbReference type="InterPro" id="IPR036291">
    <property type="entry name" value="NAD(P)-bd_dom_sf"/>
</dbReference>
<dbReference type="InParanoid" id="A0A0H2SED8"/>
<dbReference type="PANTHER" id="PTHR47129:SF1">
    <property type="entry name" value="NMRA-LIKE DOMAIN-CONTAINING PROTEIN"/>
    <property type="match status" value="1"/>
</dbReference>
<dbReference type="EMBL" id="KQ085883">
    <property type="protein sequence ID" value="KLO20093.1"/>
    <property type="molecule type" value="Genomic_DNA"/>
</dbReference>
<dbReference type="Gene3D" id="3.40.50.720">
    <property type="entry name" value="NAD(P)-binding Rossmann-like Domain"/>
    <property type="match status" value="1"/>
</dbReference>
<gene>
    <name evidence="2" type="ORF">SCHPADRAFT_923928</name>
</gene>
<sequence>MSASRIVLTGSTGGLGSSVLKHIQSLIDPSRLIISLYNPSKAPNVPEGVEVRKGDYSDASSLEDAFKGAQILLLVSYPSIAHELRVKNHINAIDAAKRAGITHIFYTSLAFAGPPTSSESVAAVMRAHIDTEAYLKDSGLNFTIIREGIYSESYPLYLGFFDPTSSSTEVTIPDDGDGGIAWASRDELGEATAKLIVQAADDTSFQYRNKTVLLTGPEAVPLNAVASILSRLLDRNITVKHVEVDEYATSSKALSKLGPEFAKLWATTYIALKQGECAVVDPLLGLVLGRRPKEMHAVLEQLILDTRSAQGSIDQYAK</sequence>
<dbReference type="STRING" id="27342.A0A0H2SED8"/>
<accession>A0A0H2SED8</accession>
<dbReference type="InterPro" id="IPR016040">
    <property type="entry name" value="NAD(P)-bd_dom"/>
</dbReference>
<name>A0A0H2SED8_9AGAM</name>
<proteinExistence type="predicted"/>
<evidence type="ECO:0000259" key="1">
    <source>
        <dbReference type="Pfam" id="PF13460"/>
    </source>
</evidence>
<dbReference type="PANTHER" id="PTHR47129">
    <property type="entry name" value="QUINONE OXIDOREDUCTASE 2"/>
    <property type="match status" value="1"/>
</dbReference>